<dbReference type="SUPFAM" id="SSF88697">
    <property type="entry name" value="PUA domain-like"/>
    <property type="match status" value="1"/>
</dbReference>
<reference evidence="2 3" key="1">
    <citation type="submission" date="2024-04" db="EMBL/GenBank/DDBJ databases">
        <title>Dissimilatory iodate-reducing microorganisms contribute to the enrichment of iodine in groundwater.</title>
        <authorList>
            <person name="Jiang Z."/>
        </authorList>
    </citation>
    <scope>NUCLEOTIDE SEQUENCE [LARGE SCALE GENOMIC DNA]</scope>
    <source>
        <strain evidence="2 3">NCP973</strain>
    </source>
</reference>
<evidence type="ECO:0000313" key="3">
    <source>
        <dbReference type="Proteomes" id="UP001479520"/>
    </source>
</evidence>
<dbReference type="CDD" id="cd06554">
    <property type="entry name" value="ASCH_ASC-1_like"/>
    <property type="match status" value="1"/>
</dbReference>
<dbReference type="EMBL" id="CP151406">
    <property type="protein sequence ID" value="WZJ20357.1"/>
    <property type="molecule type" value="Genomic_DNA"/>
</dbReference>
<dbReference type="Gene3D" id="2.30.130.30">
    <property type="entry name" value="Hypothetical protein"/>
    <property type="match status" value="1"/>
</dbReference>
<keyword evidence="3" id="KW-1185">Reference proteome</keyword>
<feature type="domain" description="ASCH" evidence="1">
    <location>
        <begin position="5"/>
        <end position="91"/>
    </location>
</feature>
<sequence>MSPAISIRQPWAWLILNAGKDIENRDWPTHFRGRVLIHASKTCTKAEYEDAMDFMTDRQILQGIGMNIPSIKGMDRGGIVGSVEIVDCVTKSDSPWFMGQYGFVLRNLKPMPFIPWKGRLGFFNVPEIKP</sequence>
<accession>A0ABZ2XEJ3</accession>
<dbReference type="Pfam" id="PF04266">
    <property type="entry name" value="ASCH"/>
    <property type="match status" value="1"/>
</dbReference>
<dbReference type="Proteomes" id="UP001479520">
    <property type="component" value="Chromosome"/>
</dbReference>
<dbReference type="InterPro" id="IPR015947">
    <property type="entry name" value="PUA-like_sf"/>
</dbReference>
<evidence type="ECO:0000313" key="2">
    <source>
        <dbReference type="EMBL" id="WZJ20357.1"/>
    </source>
</evidence>
<evidence type="ECO:0000259" key="1">
    <source>
        <dbReference type="Pfam" id="PF04266"/>
    </source>
</evidence>
<dbReference type="InterPro" id="IPR007374">
    <property type="entry name" value="ASCH_domain"/>
</dbReference>
<organism evidence="2 3">
    <name type="scientific">Azonexus hydrophilus</name>
    <dbReference type="NCBI Taxonomy" id="418702"/>
    <lineage>
        <taxon>Bacteria</taxon>
        <taxon>Pseudomonadati</taxon>
        <taxon>Pseudomonadota</taxon>
        <taxon>Betaproteobacteria</taxon>
        <taxon>Rhodocyclales</taxon>
        <taxon>Azonexaceae</taxon>
        <taxon>Azonexus</taxon>
    </lineage>
</organism>
<dbReference type="RefSeq" id="WP_341743128.1">
    <property type="nucleotide sequence ID" value="NZ_CP151406.1"/>
</dbReference>
<gene>
    <name evidence="2" type="ORF">AADV58_10360</name>
</gene>
<proteinExistence type="predicted"/>
<protein>
    <submittedName>
        <fullName evidence="2">ASCH domain-containing protein</fullName>
    </submittedName>
</protein>
<name>A0ABZ2XEJ3_9RHOO</name>